<comment type="caution">
    <text evidence="1">The sequence shown here is derived from an EMBL/GenBank/DDBJ whole genome shotgun (WGS) entry which is preliminary data.</text>
</comment>
<accession>X1D6Z7</accession>
<dbReference type="AlphaFoldDB" id="X1D6Z7"/>
<feature type="non-terminal residue" evidence="1">
    <location>
        <position position="1"/>
    </location>
</feature>
<sequence>HYATVFSEAIKDITKDSREAVTIEIRQRPSVQYPIDLWHSVAFTAATLTLDDTYYITGYEHRWNNDTGEDVSTTIWMHKIVTDATSITASEVEHENYVPPQLFHPTPTPWLPVPVPPGIDDGGASIGYVFVSALGGTYDGTDPLIWGGGPFSASWDVQTHSGLCFGGSSNGYGPIIDATQAMGAYVVPEGVYSVLVVPLVQVDDLDSGEIIIYNEVVSACYGGEDRGSDWSGDAWYGTITEDVSGCTEHGALGSLLVTPTPGDSMLLSAFVQD</sequence>
<proteinExistence type="predicted"/>
<reference evidence="1" key="1">
    <citation type="journal article" date="2014" name="Front. Microbiol.">
        <title>High frequency of phylogenetically diverse reductive dehalogenase-homologous genes in deep subseafloor sedimentary metagenomes.</title>
        <authorList>
            <person name="Kawai M."/>
            <person name="Futagami T."/>
            <person name="Toyoda A."/>
            <person name="Takaki Y."/>
            <person name="Nishi S."/>
            <person name="Hori S."/>
            <person name="Arai W."/>
            <person name="Tsubouchi T."/>
            <person name="Morono Y."/>
            <person name="Uchiyama I."/>
            <person name="Ito T."/>
            <person name="Fujiyama A."/>
            <person name="Inagaki F."/>
            <person name="Takami H."/>
        </authorList>
    </citation>
    <scope>NUCLEOTIDE SEQUENCE</scope>
    <source>
        <strain evidence="1">Expedition CK06-06</strain>
    </source>
</reference>
<evidence type="ECO:0000313" key="1">
    <source>
        <dbReference type="EMBL" id="GAH00884.1"/>
    </source>
</evidence>
<feature type="non-terminal residue" evidence="1">
    <location>
        <position position="273"/>
    </location>
</feature>
<organism evidence="1">
    <name type="scientific">marine sediment metagenome</name>
    <dbReference type="NCBI Taxonomy" id="412755"/>
    <lineage>
        <taxon>unclassified sequences</taxon>
        <taxon>metagenomes</taxon>
        <taxon>ecological metagenomes</taxon>
    </lineage>
</organism>
<protein>
    <submittedName>
        <fullName evidence="1">Uncharacterized protein</fullName>
    </submittedName>
</protein>
<name>X1D6Z7_9ZZZZ</name>
<gene>
    <name evidence="1" type="ORF">S01H4_49613</name>
</gene>
<dbReference type="EMBL" id="BART01028083">
    <property type="protein sequence ID" value="GAH00884.1"/>
    <property type="molecule type" value="Genomic_DNA"/>
</dbReference>